<reference evidence="2 3" key="1">
    <citation type="submission" date="2018-11" db="EMBL/GenBank/DDBJ databases">
        <authorList>
            <person name="Jang G.I."/>
            <person name="Hwang C.Y."/>
        </authorList>
    </citation>
    <scope>NUCLEOTIDE SEQUENCE [LARGE SCALE GENOMIC DNA]</scope>
    <source>
        <strain evidence="2 3">SSM26</strain>
    </source>
</reference>
<evidence type="ECO:0000313" key="2">
    <source>
        <dbReference type="EMBL" id="ROZ80451.1"/>
    </source>
</evidence>
<gene>
    <name evidence="2" type="ORF">EF096_19675</name>
</gene>
<feature type="transmembrane region" description="Helical" evidence="1">
    <location>
        <begin position="12"/>
        <end position="32"/>
    </location>
</feature>
<evidence type="ECO:0000313" key="3">
    <source>
        <dbReference type="Proteomes" id="UP000275199"/>
    </source>
</evidence>
<dbReference type="EMBL" id="RKKU01000045">
    <property type="protein sequence ID" value="ROZ80451.1"/>
    <property type="molecule type" value="Genomic_DNA"/>
</dbReference>
<feature type="transmembrane region" description="Helical" evidence="1">
    <location>
        <begin position="44"/>
        <end position="69"/>
    </location>
</feature>
<keyword evidence="1" id="KW-0812">Transmembrane</keyword>
<organism evidence="2 3">
    <name type="scientific">Pseudomonas neustonica</name>
    <dbReference type="NCBI Taxonomy" id="2487346"/>
    <lineage>
        <taxon>Bacteria</taxon>
        <taxon>Pseudomonadati</taxon>
        <taxon>Pseudomonadota</taxon>
        <taxon>Gammaproteobacteria</taxon>
        <taxon>Pseudomonadales</taxon>
        <taxon>Pseudomonadaceae</taxon>
        <taxon>Pseudomonas</taxon>
    </lineage>
</organism>
<dbReference type="Proteomes" id="UP000275199">
    <property type="component" value="Unassembled WGS sequence"/>
</dbReference>
<comment type="caution">
    <text evidence="2">The sequence shown here is derived from an EMBL/GenBank/DDBJ whole genome shotgun (WGS) entry which is preliminary data.</text>
</comment>
<feature type="transmembrane region" description="Helical" evidence="1">
    <location>
        <begin position="81"/>
        <end position="103"/>
    </location>
</feature>
<proteinExistence type="predicted"/>
<name>A0ABX9XF80_9PSED</name>
<evidence type="ECO:0000256" key="1">
    <source>
        <dbReference type="SAM" id="Phobius"/>
    </source>
</evidence>
<keyword evidence="1" id="KW-0472">Membrane</keyword>
<keyword evidence="3" id="KW-1185">Reference proteome</keyword>
<sequence length="151" mass="17393">MNKNRILNTPELHVAIFSFFLHFIWELMQMPLFAGFDDTHYFSVILHCTRATGGDVIISLGAFWTASLFARSRYWFLADRFLPLGIFLIAGLLITVVFELLATGPFQRWTYEQSMPVLPFTNVGLSPIAQWIALPLLQMWFVRRQVLGGHL</sequence>
<accession>A0ABX9XF80</accession>
<feature type="transmembrane region" description="Helical" evidence="1">
    <location>
        <begin position="123"/>
        <end position="142"/>
    </location>
</feature>
<keyword evidence="1" id="KW-1133">Transmembrane helix</keyword>
<protein>
    <submittedName>
        <fullName evidence="2">Uncharacterized protein</fullName>
    </submittedName>
</protein>